<dbReference type="Gene3D" id="1.20.1270.60">
    <property type="entry name" value="Arfaptin homology (AH) domain/BAR domain"/>
    <property type="match status" value="1"/>
</dbReference>
<dbReference type="OrthoDB" id="207120at2759"/>
<gene>
    <name evidence="1" type="ORF">TTAC_LOCUS2097</name>
</gene>
<evidence type="ECO:0000313" key="1">
    <source>
        <dbReference type="EMBL" id="VDM18893.1"/>
    </source>
</evidence>
<dbReference type="AlphaFoldDB" id="A0A0R3WMX2"/>
<dbReference type="WBParaSite" id="TTAC_0000211001-mRNA-1">
    <property type="protein sequence ID" value="TTAC_0000211001-mRNA-1"/>
    <property type="gene ID" value="TTAC_0000211001"/>
</dbReference>
<accession>A0A0R3WMX2</accession>
<dbReference type="InterPro" id="IPR036028">
    <property type="entry name" value="SH3-like_dom_sf"/>
</dbReference>
<evidence type="ECO:0000313" key="2">
    <source>
        <dbReference type="Proteomes" id="UP000274429"/>
    </source>
</evidence>
<proteinExistence type="predicted"/>
<name>A0A0R3WMX2_HYDTA</name>
<sequence length="255" mass="28897">MVTTYQQIADIKSQRDSNMRTEVFNPIKDTTLKELGNIQKLRKSVADAQNELNAAEKNREKDGNPQATARRDLAFRSHSEAMERLKRALIDFRQDEPKRITFLQASAEAQLEYHKSAVEAFTNLVSELKTIRLIVHFICRTYSRGNSADSLPGMAFDTNINGDGGYYDKPQTDFGYVATVGRSTPPTECKYLLGPFLVCAALHSSGVYRFKIGRTDSNLRCGVHEVDDQWYYGEKDGRRGHFPVEFVQVLQDNTS</sequence>
<reference evidence="1 2" key="2">
    <citation type="submission" date="2018-11" db="EMBL/GenBank/DDBJ databases">
        <authorList>
            <consortium name="Pathogen Informatics"/>
        </authorList>
    </citation>
    <scope>NUCLEOTIDE SEQUENCE [LARGE SCALE GENOMIC DNA]</scope>
</reference>
<protein>
    <submittedName>
        <fullName evidence="3">SH3 domain-containing protein</fullName>
    </submittedName>
</protein>
<organism evidence="3">
    <name type="scientific">Hydatigena taeniaeformis</name>
    <name type="common">Feline tapeworm</name>
    <name type="synonym">Taenia taeniaeformis</name>
    <dbReference type="NCBI Taxonomy" id="6205"/>
    <lineage>
        <taxon>Eukaryota</taxon>
        <taxon>Metazoa</taxon>
        <taxon>Spiralia</taxon>
        <taxon>Lophotrochozoa</taxon>
        <taxon>Platyhelminthes</taxon>
        <taxon>Cestoda</taxon>
        <taxon>Eucestoda</taxon>
        <taxon>Cyclophyllidea</taxon>
        <taxon>Taeniidae</taxon>
        <taxon>Hydatigera</taxon>
    </lineage>
</organism>
<keyword evidence="2" id="KW-1185">Reference proteome</keyword>
<dbReference type="SUPFAM" id="SSF50044">
    <property type="entry name" value="SH3-domain"/>
    <property type="match status" value="1"/>
</dbReference>
<dbReference type="Gene3D" id="2.30.30.40">
    <property type="entry name" value="SH3 Domains"/>
    <property type="match status" value="1"/>
</dbReference>
<reference evidence="3" key="1">
    <citation type="submission" date="2017-02" db="UniProtKB">
        <authorList>
            <consortium name="WormBaseParasite"/>
        </authorList>
    </citation>
    <scope>IDENTIFICATION</scope>
</reference>
<dbReference type="STRING" id="6205.A0A0R3WMX2"/>
<dbReference type="Proteomes" id="UP000274429">
    <property type="component" value="Unassembled WGS sequence"/>
</dbReference>
<dbReference type="SUPFAM" id="SSF103657">
    <property type="entry name" value="BAR/IMD domain-like"/>
    <property type="match status" value="1"/>
</dbReference>
<dbReference type="EMBL" id="UYWX01000753">
    <property type="protein sequence ID" value="VDM18893.1"/>
    <property type="molecule type" value="Genomic_DNA"/>
</dbReference>
<dbReference type="InterPro" id="IPR027267">
    <property type="entry name" value="AH/BAR_dom_sf"/>
</dbReference>
<evidence type="ECO:0000313" key="3">
    <source>
        <dbReference type="WBParaSite" id="TTAC_0000211001-mRNA-1"/>
    </source>
</evidence>